<organism evidence="2 3">
    <name type="scientific">Toxocara canis</name>
    <name type="common">Canine roundworm</name>
    <dbReference type="NCBI Taxonomy" id="6265"/>
    <lineage>
        <taxon>Eukaryota</taxon>
        <taxon>Metazoa</taxon>
        <taxon>Ecdysozoa</taxon>
        <taxon>Nematoda</taxon>
        <taxon>Chromadorea</taxon>
        <taxon>Rhabditida</taxon>
        <taxon>Spirurina</taxon>
        <taxon>Ascaridomorpha</taxon>
        <taxon>Ascaridoidea</taxon>
        <taxon>Toxocaridae</taxon>
        <taxon>Toxocara</taxon>
    </lineage>
</organism>
<gene>
    <name evidence="1" type="ORF">TCNE_LOCUS488</name>
</gene>
<name>A0A183TW68_TOXCA</name>
<dbReference type="WBParaSite" id="TCNE_0000048701-mRNA-1">
    <property type="protein sequence ID" value="TCNE_0000048701-mRNA-1"/>
    <property type="gene ID" value="TCNE_0000048701"/>
</dbReference>
<dbReference type="Proteomes" id="UP000050794">
    <property type="component" value="Unassembled WGS sequence"/>
</dbReference>
<dbReference type="AlphaFoldDB" id="A0A183TW68"/>
<sequence>MHCGSWDPIKILKRYARRVLPIDQRNGENSSVILPSDACHNPEDIGDTQCIVTLFAKSNANGGTLWTIDDPFIRRYHNPDNFGGAVEMIEFLEAIHSVSISLVLGTQ</sequence>
<evidence type="ECO:0000313" key="2">
    <source>
        <dbReference type="Proteomes" id="UP000050794"/>
    </source>
</evidence>
<evidence type="ECO:0000313" key="3">
    <source>
        <dbReference type="WBParaSite" id="TCNE_0000048701-mRNA-1"/>
    </source>
</evidence>
<dbReference type="EMBL" id="UYWY01000232">
    <property type="protein sequence ID" value="VDM24318.1"/>
    <property type="molecule type" value="Genomic_DNA"/>
</dbReference>
<accession>A0A183TW68</accession>
<keyword evidence="2" id="KW-1185">Reference proteome</keyword>
<evidence type="ECO:0000313" key="1">
    <source>
        <dbReference type="EMBL" id="VDM24318.1"/>
    </source>
</evidence>
<proteinExistence type="predicted"/>
<protein>
    <submittedName>
        <fullName evidence="3">HNHc domain-containing protein</fullName>
    </submittedName>
</protein>
<reference evidence="1 2" key="2">
    <citation type="submission" date="2018-11" db="EMBL/GenBank/DDBJ databases">
        <authorList>
            <consortium name="Pathogen Informatics"/>
        </authorList>
    </citation>
    <scope>NUCLEOTIDE SEQUENCE [LARGE SCALE GENOMIC DNA]</scope>
</reference>
<reference evidence="3" key="1">
    <citation type="submission" date="2016-06" db="UniProtKB">
        <authorList>
            <consortium name="WormBaseParasite"/>
        </authorList>
    </citation>
    <scope>IDENTIFICATION</scope>
</reference>